<dbReference type="Proteomes" id="UP000249185">
    <property type="component" value="Unassembled WGS sequence"/>
</dbReference>
<dbReference type="InterPro" id="IPR036291">
    <property type="entry name" value="NAD(P)-bd_dom_sf"/>
</dbReference>
<dbReference type="PANTHER" id="PTHR42760:SF133">
    <property type="entry name" value="3-OXOACYL-[ACYL-CARRIER-PROTEIN] REDUCTASE"/>
    <property type="match status" value="1"/>
</dbReference>
<evidence type="ECO:0000313" key="3">
    <source>
        <dbReference type="EMBL" id="PZQ47594.1"/>
    </source>
</evidence>
<dbReference type="GO" id="GO:0016616">
    <property type="term" value="F:oxidoreductase activity, acting on the CH-OH group of donors, NAD or NADP as acceptor"/>
    <property type="evidence" value="ECO:0007669"/>
    <property type="project" value="TreeGrafter"/>
</dbReference>
<name>A0A2W5N3C8_RHOSU</name>
<dbReference type="AlphaFoldDB" id="A0A2W5N3C8"/>
<keyword evidence="2" id="KW-0560">Oxidoreductase</keyword>
<comment type="caution">
    <text evidence="3">The sequence shown here is derived from an EMBL/GenBank/DDBJ whole genome shotgun (WGS) entry which is preliminary data.</text>
</comment>
<evidence type="ECO:0000256" key="1">
    <source>
        <dbReference type="ARBA" id="ARBA00006484"/>
    </source>
</evidence>
<gene>
    <name evidence="3" type="ORF">DI556_17275</name>
</gene>
<dbReference type="Gene3D" id="3.40.50.720">
    <property type="entry name" value="NAD(P)-binding Rossmann-like Domain"/>
    <property type="match status" value="1"/>
</dbReference>
<dbReference type="PRINTS" id="PR00081">
    <property type="entry name" value="GDHRDH"/>
</dbReference>
<evidence type="ECO:0000256" key="2">
    <source>
        <dbReference type="ARBA" id="ARBA00023002"/>
    </source>
</evidence>
<dbReference type="NCBIfam" id="NF005559">
    <property type="entry name" value="PRK07231.1"/>
    <property type="match status" value="1"/>
</dbReference>
<organism evidence="3 4">
    <name type="scientific">Rhodovulum sulfidophilum</name>
    <name type="common">Rhodobacter sulfidophilus</name>
    <dbReference type="NCBI Taxonomy" id="35806"/>
    <lineage>
        <taxon>Bacteria</taxon>
        <taxon>Pseudomonadati</taxon>
        <taxon>Pseudomonadota</taxon>
        <taxon>Alphaproteobacteria</taxon>
        <taxon>Rhodobacterales</taxon>
        <taxon>Paracoccaceae</taxon>
        <taxon>Rhodovulum</taxon>
    </lineage>
</organism>
<proteinExistence type="inferred from homology"/>
<dbReference type="Pfam" id="PF13561">
    <property type="entry name" value="adh_short_C2"/>
    <property type="match status" value="1"/>
</dbReference>
<dbReference type="PRINTS" id="PR00080">
    <property type="entry name" value="SDRFAMILY"/>
</dbReference>
<sequence length="258" mass="26176">MTSVVVTGGGAGIGWAIARLFAARGSRVAILDLDTDAARARAAELGASHLGLGGDVTDEAAVTEALDRAEVEFGGVDALVNNAGIGDNPAPTLDQGLDRFRRVLSVHLDGAFLMSREAARRMLPRGGGAIVNIASIAGLGGIPGRNAYGAAKAGIIGMTRAMACEWAPKGLRVNAVAPGYVATELVAKLEADGALDLDAIRRRIPMGALSEPEAIAEAVFFLASDAARYVTGAVLPVDGGWSAFGGFGDAHPSQGATT</sequence>
<dbReference type="PANTHER" id="PTHR42760">
    <property type="entry name" value="SHORT-CHAIN DEHYDROGENASES/REDUCTASES FAMILY MEMBER"/>
    <property type="match status" value="1"/>
</dbReference>
<evidence type="ECO:0000313" key="4">
    <source>
        <dbReference type="Proteomes" id="UP000249185"/>
    </source>
</evidence>
<comment type="similarity">
    <text evidence="1">Belongs to the short-chain dehydrogenases/reductases (SDR) family.</text>
</comment>
<dbReference type="NCBIfam" id="NF009466">
    <property type="entry name" value="PRK12826.1-2"/>
    <property type="match status" value="1"/>
</dbReference>
<dbReference type="SUPFAM" id="SSF51735">
    <property type="entry name" value="NAD(P)-binding Rossmann-fold domains"/>
    <property type="match status" value="1"/>
</dbReference>
<dbReference type="FunFam" id="3.40.50.720:FF:000084">
    <property type="entry name" value="Short-chain dehydrogenase reductase"/>
    <property type="match status" value="1"/>
</dbReference>
<protein>
    <submittedName>
        <fullName evidence="3">Short-chain dehydrogenase</fullName>
    </submittedName>
</protein>
<dbReference type="PROSITE" id="PS00061">
    <property type="entry name" value="ADH_SHORT"/>
    <property type="match status" value="1"/>
</dbReference>
<accession>A0A2W5N3C8</accession>
<reference evidence="3 4" key="1">
    <citation type="submission" date="2017-08" db="EMBL/GenBank/DDBJ databases">
        <title>Infants hospitalized years apart are colonized by the same room-sourced microbial strains.</title>
        <authorList>
            <person name="Brooks B."/>
            <person name="Olm M.R."/>
            <person name="Firek B.A."/>
            <person name="Baker R."/>
            <person name="Thomas B.C."/>
            <person name="Morowitz M.J."/>
            <person name="Banfield J.F."/>
        </authorList>
    </citation>
    <scope>NUCLEOTIDE SEQUENCE [LARGE SCALE GENOMIC DNA]</scope>
    <source>
        <strain evidence="3">S2_005_002_R2_34</strain>
    </source>
</reference>
<dbReference type="InterPro" id="IPR002347">
    <property type="entry name" value="SDR_fam"/>
</dbReference>
<dbReference type="EMBL" id="QFPW01000016">
    <property type="protein sequence ID" value="PZQ47594.1"/>
    <property type="molecule type" value="Genomic_DNA"/>
</dbReference>
<dbReference type="InterPro" id="IPR020904">
    <property type="entry name" value="Sc_DH/Rdtase_CS"/>
</dbReference>